<dbReference type="Proteomes" id="UP000006502">
    <property type="component" value="Chromosome"/>
</dbReference>
<proteinExistence type="predicted"/>
<dbReference type="EMBL" id="CP003731">
    <property type="protein sequence ID" value="AFO51609.1"/>
    <property type="molecule type" value="Genomic_DNA"/>
</dbReference>
<dbReference type="PRINTS" id="PR00326">
    <property type="entry name" value="GTP1OBG"/>
</dbReference>
<dbReference type="Gene3D" id="3.40.50.300">
    <property type="entry name" value="P-loop containing nucleotide triphosphate hydrolases"/>
    <property type="match status" value="2"/>
</dbReference>
<protein>
    <submittedName>
        <fullName evidence="3">GTP-binding protein YchF</fullName>
    </submittedName>
</protein>
<dbReference type="HOGENOM" id="CLU_568387_0_0_14"/>
<gene>
    <name evidence="3" type="ordered locus">MHLP_00145</name>
</gene>
<dbReference type="SUPFAM" id="SSF81271">
    <property type="entry name" value="TGS-like"/>
    <property type="match status" value="1"/>
</dbReference>
<dbReference type="PATRIC" id="fig|1212765.3.peg.29"/>
<dbReference type="Gene3D" id="1.10.150.300">
    <property type="entry name" value="TGS-like domain"/>
    <property type="match status" value="1"/>
</dbReference>
<name>I7CID3_MYCHA</name>
<dbReference type="GO" id="GO:0005525">
    <property type="term" value="F:GTP binding"/>
    <property type="evidence" value="ECO:0007669"/>
    <property type="project" value="InterPro"/>
</dbReference>
<keyword evidence="4" id="KW-1185">Reference proteome</keyword>
<dbReference type="GO" id="GO:0016887">
    <property type="term" value="F:ATP hydrolysis activity"/>
    <property type="evidence" value="ECO:0007669"/>
    <property type="project" value="TreeGrafter"/>
</dbReference>
<dbReference type="STRING" id="1212765.MHLP_00145"/>
<evidence type="ECO:0000313" key="4">
    <source>
        <dbReference type="Proteomes" id="UP000006502"/>
    </source>
</evidence>
<dbReference type="InterPro" id="IPR012675">
    <property type="entry name" value="Beta-grasp_dom_sf"/>
</dbReference>
<reference evidence="3 4" key="1">
    <citation type="journal article" date="2012" name="J. Bacteriol.">
        <title>Genome Sequence of "Candidatus Mycoplasma haemolamae" Strain Purdue, a Red Blood Cell Pathogen of Alpacas (Vicugna pacos) and Llamas (Lama glama).</title>
        <authorList>
            <person name="Guimaraes A.M."/>
            <person name="Toth B."/>
            <person name="Santos A.P."/>
            <person name="do Nascimento N.C."/>
            <person name="Kritchevsky J.E."/>
            <person name="Messick J.B."/>
        </authorList>
    </citation>
    <scope>NUCLEOTIDE SEQUENCE [LARGE SCALE GENOMIC DNA]</scope>
    <source>
        <strain evidence="3 4">Purdue</strain>
    </source>
</reference>
<dbReference type="OrthoDB" id="9807318at2"/>
<dbReference type="InterPro" id="IPR012676">
    <property type="entry name" value="TGS-like"/>
</dbReference>
<organism evidence="3 4">
    <name type="scientific">Mycoplasma haematolamae (strain Purdue)</name>
    <dbReference type="NCBI Taxonomy" id="1212765"/>
    <lineage>
        <taxon>Bacteria</taxon>
        <taxon>Bacillati</taxon>
        <taxon>Mycoplasmatota</taxon>
        <taxon>Mollicutes</taxon>
        <taxon>Mycoplasmataceae</taxon>
        <taxon>Mycoplasma</taxon>
    </lineage>
</organism>
<dbReference type="InterPro" id="IPR027417">
    <property type="entry name" value="P-loop_NTPase"/>
</dbReference>
<dbReference type="InterPro" id="IPR023192">
    <property type="entry name" value="TGS-like_dom_sf"/>
</dbReference>
<reference evidence="4" key="2">
    <citation type="submission" date="2012-07" db="EMBL/GenBank/DDBJ databases">
        <title>Complete genome sequence of 'Candidatus Mycoplasma haemolamae'.</title>
        <authorList>
            <person name="Guimaraes A.M.S."/>
            <person name="Toth B."/>
            <person name="Santos A.P."/>
            <person name="Nascimento N.C."/>
            <person name="Sojka J.E."/>
            <person name="Messick J.B."/>
        </authorList>
    </citation>
    <scope>NUCLEOTIDE SEQUENCE [LARGE SCALE GENOMIC DNA]</scope>
    <source>
        <strain evidence="4">Purdue</strain>
    </source>
</reference>
<dbReference type="Gene3D" id="3.10.20.30">
    <property type="match status" value="1"/>
</dbReference>
<dbReference type="KEGG" id="mhl:MHLP_00145"/>
<evidence type="ECO:0000259" key="2">
    <source>
        <dbReference type="Pfam" id="PF06071"/>
    </source>
</evidence>
<dbReference type="Pfam" id="PF06071">
    <property type="entry name" value="YchF-GTPase_C"/>
    <property type="match status" value="1"/>
</dbReference>
<dbReference type="Pfam" id="PF01926">
    <property type="entry name" value="MMR_HSR1"/>
    <property type="match status" value="1"/>
</dbReference>
<dbReference type="GO" id="GO:0005737">
    <property type="term" value="C:cytoplasm"/>
    <property type="evidence" value="ECO:0007669"/>
    <property type="project" value="TreeGrafter"/>
</dbReference>
<sequence>MLYKIGLVGLPNVGKSSLFNWLSSSDKAKVAPFPFSTLQPLTTTIPLEDPVLDQIYDLISWRFKDSLSREKFLKKNACFELVDIAGIVPLDGLPAHSNREDKKSELGSSFLAHIRSVKMILLVVRAFINESVSSELKSFVEEHPEYYSAISSWKRWEETSSQKVELRKTKEAFQEQGILDRTQLDSSFSRIEGVLEAEERRTSPMYRERIKDSETVMEAQLVLLSLISSDLELLDKMISKYSKDQRTFEKELKVLIPIREELKVRRFIPISLLPSYSLLKENERNIVDRLSLLSSKKIVIVGNYGSSDQSLEKLKELREWSLSHSFAFASINLEGEEFCSLLTSEEEKKETRESPYLRDSSEEKLLKTILVTLGLKSFYTFRLEDEKRKKYSLSNLSWEASPVKGELRSWFFHVNDSLQECAARIHNDFADYFVSARILESSKFLGLDSSQNVSSVASSVSKSFQLKGGEIVQIVASAPH</sequence>
<evidence type="ECO:0000313" key="3">
    <source>
        <dbReference type="EMBL" id="AFO51609.1"/>
    </source>
</evidence>
<dbReference type="PANTHER" id="PTHR23305:SF18">
    <property type="entry name" value="OBG-TYPE G DOMAIN-CONTAINING PROTEIN"/>
    <property type="match status" value="1"/>
</dbReference>
<dbReference type="InterPro" id="IPR013029">
    <property type="entry name" value="YchF_C"/>
</dbReference>
<dbReference type="SUPFAM" id="SSF52540">
    <property type="entry name" value="P-loop containing nucleoside triphosphate hydrolases"/>
    <property type="match status" value="1"/>
</dbReference>
<evidence type="ECO:0000259" key="1">
    <source>
        <dbReference type="Pfam" id="PF01926"/>
    </source>
</evidence>
<dbReference type="PANTHER" id="PTHR23305">
    <property type="entry name" value="OBG GTPASE FAMILY"/>
    <property type="match status" value="1"/>
</dbReference>
<dbReference type="InterPro" id="IPR006073">
    <property type="entry name" value="GTP-bd"/>
</dbReference>
<dbReference type="AlphaFoldDB" id="I7CID3"/>
<feature type="domain" description="G" evidence="1">
    <location>
        <begin position="4"/>
        <end position="140"/>
    </location>
</feature>
<feature type="domain" description="YchF C-terminal" evidence="2">
    <location>
        <begin position="405"/>
        <end position="473"/>
    </location>
</feature>
<accession>I7CID3</accession>